<gene>
    <name evidence="1" type="ORF">BFAG_01799</name>
</gene>
<dbReference type="EMBL" id="EQ973213">
    <property type="protein sequence ID" value="EFR53104.1"/>
    <property type="molecule type" value="Genomic_DNA"/>
</dbReference>
<evidence type="ECO:0000313" key="1">
    <source>
        <dbReference type="EMBL" id="EFR53104.1"/>
    </source>
</evidence>
<sequence length="31" mass="3497">MWAVVWLKLSTGGTKVAELLSMKKLTTNHRP</sequence>
<keyword evidence="2" id="KW-1185">Reference proteome</keyword>
<name>A0ABN0BJP3_BACFG</name>
<protein>
    <submittedName>
        <fullName evidence="1">Uncharacterized protein</fullName>
    </submittedName>
</protein>
<proteinExistence type="predicted"/>
<dbReference type="Proteomes" id="UP000005101">
    <property type="component" value="Unassembled WGS sequence"/>
</dbReference>
<reference evidence="1 2" key="1">
    <citation type="submission" date="2008-12" db="EMBL/GenBank/DDBJ databases">
        <title>Annotation of Bacteroides fragilis strain 3_1_12.</title>
        <authorList>
            <consortium name="The Broad Institute Genome Sequencing Platform"/>
            <person name="Ward D."/>
            <person name="Young S.K."/>
            <person name="Kodira C.D."/>
            <person name="Zeng Q."/>
            <person name="Koehrsen M."/>
            <person name="Alvarado L."/>
            <person name="Berlin A."/>
            <person name="Borenstein D."/>
            <person name="Chen Z."/>
            <person name="Engels R."/>
            <person name="Freedman E."/>
            <person name="Gellesch M."/>
            <person name="Goldberg J."/>
            <person name="Griggs A."/>
            <person name="Gujja S."/>
            <person name="Heiman D."/>
            <person name="Hepburn T."/>
            <person name="Howarth C."/>
            <person name="Jen D."/>
            <person name="Larson L."/>
            <person name="Lewis B."/>
            <person name="Mehta T."/>
            <person name="Park D."/>
            <person name="Pearson M."/>
            <person name="Roberts A."/>
            <person name="Saif S."/>
            <person name="Shea T."/>
            <person name="Shenoy N."/>
            <person name="Sisk P."/>
            <person name="Stolte C."/>
            <person name="Sykes S."/>
            <person name="Walk T."/>
            <person name="White J."/>
            <person name="Yandava C."/>
            <person name="Allen-Vercoe E."/>
            <person name="Strauss J."/>
            <person name="Ambrose C."/>
            <person name="Lander E."/>
            <person name="Nusbaum C."/>
            <person name="Galagan J."/>
            <person name="Birren B."/>
        </authorList>
    </citation>
    <scope>NUCLEOTIDE SEQUENCE [LARGE SCALE GENOMIC DNA]</scope>
    <source>
        <strain evidence="1 2">3_1_12</strain>
    </source>
</reference>
<accession>A0ABN0BJP3</accession>
<organism evidence="1 2">
    <name type="scientific">Bacteroides fragilis 3_1_12</name>
    <dbReference type="NCBI Taxonomy" id="457424"/>
    <lineage>
        <taxon>Bacteria</taxon>
        <taxon>Pseudomonadati</taxon>
        <taxon>Bacteroidota</taxon>
        <taxon>Bacteroidia</taxon>
        <taxon>Bacteroidales</taxon>
        <taxon>Bacteroidaceae</taxon>
        <taxon>Bacteroides</taxon>
    </lineage>
</organism>
<evidence type="ECO:0000313" key="2">
    <source>
        <dbReference type="Proteomes" id="UP000005101"/>
    </source>
</evidence>